<dbReference type="PANTHER" id="PTHR32227">
    <property type="entry name" value="GLUCAN ENDO-1,3-BETA-GLUCOSIDASE BG1-RELATED-RELATED"/>
    <property type="match status" value="1"/>
</dbReference>
<name>A0A9Q0GTN4_9MAGN</name>
<protein>
    <submittedName>
        <fullName evidence="1">Uncharacterized protein</fullName>
    </submittedName>
</protein>
<comment type="caution">
    <text evidence="1">The sequence shown here is derived from an EMBL/GenBank/DDBJ whole genome shotgun (WGS) entry which is preliminary data.</text>
</comment>
<reference evidence="1" key="1">
    <citation type="journal article" date="2023" name="Plant J.">
        <title>The genome of the king protea, Protea cynaroides.</title>
        <authorList>
            <person name="Chang J."/>
            <person name="Duong T.A."/>
            <person name="Schoeman C."/>
            <person name="Ma X."/>
            <person name="Roodt D."/>
            <person name="Barker N."/>
            <person name="Li Z."/>
            <person name="Van de Peer Y."/>
            <person name="Mizrachi E."/>
        </authorList>
    </citation>
    <scope>NUCLEOTIDE SEQUENCE</scope>
    <source>
        <tissue evidence="1">Young leaves</tissue>
    </source>
</reference>
<dbReference type="AlphaFoldDB" id="A0A9Q0GTN4"/>
<dbReference type="GO" id="GO:0004553">
    <property type="term" value="F:hydrolase activity, hydrolyzing O-glycosyl compounds"/>
    <property type="evidence" value="ECO:0007669"/>
    <property type="project" value="InterPro"/>
</dbReference>
<dbReference type="EMBL" id="JAMYWD010000012">
    <property type="protein sequence ID" value="KAJ4953563.1"/>
    <property type="molecule type" value="Genomic_DNA"/>
</dbReference>
<dbReference type="Proteomes" id="UP001141806">
    <property type="component" value="Unassembled WGS sequence"/>
</dbReference>
<dbReference type="GO" id="GO:0005975">
    <property type="term" value="P:carbohydrate metabolic process"/>
    <property type="evidence" value="ECO:0007669"/>
    <property type="project" value="InterPro"/>
</dbReference>
<keyword evidence="2" id="KW-1185">Reference proteome</keyword>
<gene>
    <name evidence="1" type="ORF">NE237_030395</name>
</gene>
<dbReference type="InterPro" id="IPR044965">
    <property type="entry name" value="Glyco_hydro_17_plant"/>
</dbReference>
<organism evidence="1 2">
    <name type="scientific">Protea cynaroides</name>
    <dbReference type="NCBI Taxonomy" id="273540"/>
    <lineage>
        <taxon>Eukaryota</taxon>
        <taxon>Viridiplantae</taxon>
        <taxon>Streptophyta</taxon>
        <taxon>Embryophyta</taxon>
        <taxon>Tracheophyta</taxon>
        <taxon>Spermatophyta</taxon>
        <taxon>Magnoliopsida</taxon>
        <taxon>Proteales</taxon>
        <taxon>Proteaceae</taxon>
        <taxon>Protea</taxon>
    </lineage>
</organism>
<dbReference type="InterPro" id="IPR017853">
    <property type="entry name" value="GH"/>
</dbReference>
<evidence type="ECO:0000313" key="2">
    <source>
        <dbReference type="Proteomes" id="UP001141806"/>
    </source>
</evidence>
<accession>A0A9Q0GTN4</accession>
<dbReference type="SUPFAM" id="SSF51445">
    <property type="entry name" value="(Trans)glycosidases"/>
    <property type="match status" value="1"/>
</dbReference>
<dbReference type="OrthoDB" id="941679at2759"/>
<evidence type="ECO:0000313" key="1">
    <source>
        <dbReference type="EMBL" id="KAJ4953563.1"/>
    </source>
</evidence>
<proteinExistence type="predicted"/>
<sequence length="158" mass="17268">MKRVAPAYAMEGTPPSQQAFHLLQVFWVGSVIEIGISGGAWSGSSVSTDDTLMLQLLLAMHNLQNALNSVSLGGKIKVSTVHFMGILSQYDPPSSGMFNLAYTNTLNGLLGFCTWSRSLEGRSALGGFKSFIVEFVGDRSQYCKLKLGRLQTRIREFL</sequence>
<dbReference type="Gene3D" id="3.20.20.80">
    <property type="entry name" value="Glycosidases"/>
    <property type="match status" value="1"/>
</dbReference>